<feature type="transmembrane region" description="Helical" evidence="1">
    <location>
        <begin position="68"/>
        <end position="88"/>
    </location>
</feature>
<protein>
    <submittedName>
        <fullName evidence="2">Uncharacterized protein</fullName>
    </submittedName>
</protein>
<dbReference type="AlphaFoldDB" id="A0A8H4RLX0"/>
<comment type="caution">
    <text evidence="2">The sequence shown here is derived from an EMBL/GenBank/DDBJ whole genome shotgun (WGS) entry which is preliminary data.</text>
</comment>
<accession>A0A8H4RLX0</accession>
<keyword evidence="1" id="KW-0472">Membrane</keyword>
<sequence length="198" mass="22874">MASTSLTSYIRLFHLHDILARLWNLGHLSRTKNQLQRGILRLVHGIQELSFVFRTGGEAWFTYSFHAWSIPVEFRVSIIVYTALLAFSRSRRNARLLGEVGLILYFMYIVDDWFGSMFMAGMLLCDLDLLARNDDLPFPNLFSALAPFKSIIFYTFFIISILLGGVPSRAGSTVETLRNSPMWYYLSFLKLQAVYDYK</sequence>
<name>A0A8H4RLX0_9HELO</name>
<dbReference type="Proteomes" id="UP000566819">
    <property type="component" value="Unassembled WGS sequence"/>
</dbReference>
<proteinExistence type="predicted"/>
<evidence type="ECO:0000313" key="2">
    <source>
        <dbReference type="EMBL" id="KAF4631251.1"/>
    </source>
</evidence>
<dbReference type="EMBL" id="JAAMPI010000462">
    <property type="protein sequence ID" value="KAF4631251.1"/>
    <property type="molecule type" value="Genomic_DNA"/>
</dbReference>
<feature type="transmembrane region" description="Helical" evidence="1">
    <location>
        <begin position="100"/>
        <end position="124"/>
    </location>
</feature>
<feature type="transmembrane region" description="Helical" evidence="1">
    <location>
        <begin position="144"/>
        <end position="163"/>
    </location>
</feature>
<dbReference type="OrthoDB" id="5819582at2759"/>
<organism evidence="2 3">
    <name type="scientific">Cudoniella acicularis</name>
    <dbReference type="NCBI Taxonomy" id="354080"/>
    <lineage>
        <taxon>Eukaryota</taxon>
        <taxon>Fungi</taxon>
        <taxon>Dikarya</taxon>
        <taxon>Ascomycota</taxon>
        <taxon>Pezizomycotina</taxon>
        <taxon>Leotiomycetes</taxon>
        <taxon>Helotiales</taxon>
        <taxon>Tricladiaceae</taxon>
        <taxon>Cudoniella</taxon>
    </lineage>
</organism>
<evidence type="ECO:0000256" key="1">
    <source>
        <dbReference type="SAM" id="Phobius"/>
    </source>
</evidence>
<keyword evidence="3" id="KW-1185">Reference proteome</keyword>
<gene>
    <name evidence="2" type="ORF">G7Y89_g6888</name>
</gene>
<evidence type="ECO:0000313" key="3">
    <source>
        <dbReference type="Proteomes" id="UP000566819"/>
    </source>
</evidence>
<reference evidence="2 3" key="1">
    <citation type="submission" date="2020-03" db="EMBL/GenBank/DDBJ databases">
        <title>Draft Genome Sequence of Cudoniella acicularis.</title>
        <authorList>
            <person name="Buettner E."/>
            <person name="Kellner H."/>
        </authorList>
    </citation>
    <scope>NUCLEOTIDE SEQUENCE [LARGE SCALE GENOMIC DNA]</scope>
    <source>
        <strain evidence="2 3">DSM 108380</strain>
    </source>
</reference>
<keyword evidence="1" id="KW-0812">Transmembrane</keyword>
<keyword evidence="1" id="KW-1133">Transmembrane helix</keyword>